<name>I3EIH2_NEMP3</name>
<dbReference type="InParanoid" id="I3EIH2"/>
<dbReference type="Proteomes" id="UP000002872">
    <property type="component" value="Unassembled WGS sequence"/>
</dbReference>
<organism evidence="1 2">
    <name type="scientific">Nematocida parisii (strain ERTm3)</name>
    <name type="common">Nematode killer fungus</name>
    <dbReference type="NCBI Taxonomy" id="935791"/>
    <lineage>
        <taxon>Eukaryota</taxon>
        <taxon>Fungi</taxon>
        <taxon>Fungi incertae sedis</taxon>
        <taxon>Microsporidia</taxon>
        <taxon>Nematocida</taxon>
    </lineage>
</organism>
<evidence type="ECO:0000313" key="2">
    <source>
        <dbReference type="Proteomes" id="UP000002872"/>
    </source>
</evidence>
<dbReference type="VEuPathDB" id="MicrosporidiaDB:NEQG_00838"/>
<reference evidence="1" key="1">
    <citation type="submission" date="2011-01" db="EMBL/GenBank/DDBJ databases">
        <title>The Genome Sequence of Nematocida parisii strain ERTm3.</title>
        <authorList>
            <consortium name="The Broad Institute Genome Sequencing Platform"/>
            <consortium name="The Broad Institute Genome Sequencing Center for Infectious Disease"/>
            <person name="Cuomo C."/>
            <person name="Troemel E."/>
            <person name="Young S.K."/>
            <person name="Zeng Q."/>
            <person name="Gargeya S."/>
            <person name="Fitzgerald M."/>
            <person name="Haas B."/>
            <person name="Abouelleil A."/>
            <person name="Alvarado L."/>
            <person name="Arachchi H.M."/>
            <person name="Berlin A."/>
            <person name="Chapman S.B."/>
            <person name="Gearin G."/>
            <person name="Goldberg J."/>
            <person name="Griggs A."/>
            <person name="Gujja S."/>
            <person name="Hansen M."/>
            <person name="Heiman D."/>
            <person name="Howarth C."/>
            <person name="Larimer J."/>
            <person name="Lui A."/>
            <person name="MacDonald P.J.P."/>
            <person name="McCowen C."/>
            <person name="Montmayeur A."/>
            <person name="Murphy C."/>
            <person name="Neiman D."/>
            <person name="Pearson M."/>
            <person name="Priest M."/>
            <person name="Roberts A."/>
            <person name="Saif S."/>
            <person name="Shea T."/>
            <person name="Sisk P."/>
            <person name="Stolte C."/>
            <person name="Sykes S."/>
            <person name="Wortman J."/>
            <person name="Nusbaum C."/>
            <person name="Birren B."/>
        </authorList>
    </citation>
    <scope>NUCLEOTIDE SEQUENCE</scope>
    <source>
        <strain evidence="1">ERTm3</strain>
    </source>
</reference>
<gene>
    <name evidence="1" type="ORF">NEQG_00838</name>
</gene>
<sequence length="64" mass="7519">MHSSHNIIAEINREEVIFTELPEPLANLAYNILYRQVIQRAMAKDFVYTEDNIISKFTESLYTI</sequence>
<dbReference type="AlphaFoldDB" id="I3EIH2"/>
<accession>I3EIH2</accession>
<dbReference type="HOGENOM" id="CLU_2868179_0_0_1"/>
<evidence type="ECO:0000313" key="1">
    <source>
        <dbReference type="EMBL" id="EIJ89019.1"/>
    </source>
</evidence>
<dbReference type="EMBL" id="GL870877">
    <property type="protein sequence ID" value="EIJ89019.1"/>
    <property type="molecule type" value="Genomic_DNA"/>
</dbReference>
<keyword evidence="2" id="KW-1185">Reference proteome</keyword>
<protein>
    <submittedName>
        <fullName evidence="1">Uncharacterized protein</fullName>
    </submittedName>
</protein>
<proteinExistence type="predicted"/>